<name>A0A396BJV6_BACFG</name>
<keyword evidence="5" id="KW-0441">Lipid A biosynthesis</keyword>
<dbReference type="GO" id="GO:0009245">
    <property type="term" value="P:lipid A biosynthetic process"/>
    <property type="evidence" value="ECO:0007669"/>
    <property type="project" value="UniProtKB-KW"/>
</dbReference>
<feature type="transmembrane region" description="Helical" evidence="11">
    <location>
        <begin position="73"/>
        <end position="92"/>
    </location>
</feature>
<evidence type="ECO:0000313" key="13">
    <source>
        <dbReference type="EMBL" id="QCQ36551.1"/>
    </source>
</evidence>
<evidence type="ECO:0000256" key="7">
    <source>
        <dbReference type="ARBA" id="ARBA00022985"/>
    </source>
</evidence>
<dbReference type="InterPro" id="IPR037185">
    <property type="entry name" value="EmrE-like"/>
</dbReference>
<dbReference type="GO" id="GO:0005886">
    <property type="term" value="C:plasma membrane"/>
    <property type="evidence" value="ECO:0007669"/>
    <property type="project" value="UniProtKB-SubCell"/>
</dbReference>
<dbReference type="EMBL" id="QSDG01000008">
    <property type="protein sequence ID" value="RGY68707.1"/>
    <property type="molecule type" value="Genomic_DNA"/>
</dbReference>
<dbReference type="EMBL" id="QRJE01000065">
    <property type="protein sequence ID" value="RHH04950.1"/>
    <property type="molecule type" value="Genomic_DNA"/>
</dbReference>
<dbReference type="AlphaFoldDB" id="A0A396BJV6"/>
<keyword evidence="9" id="KW-0443">Lipid metabolism</keyword>
<keyword evidence="6 11" id="KW-0812">Transmembrane</keyword>
<keyword evidence="7" id="KW-0448">Lipopolysaccharide biosynthesis</keyword>
<keyword evidence="10 11" id="KW-0472">Membrane</keyword>
<evidence type="ECO:0000256" key="4">
    <source>
        <dbReference type="ARBA" id="ARBA00022519"/>
    </source>
</evidence>
<dbReference type="InterPro" id="IPR000620">
    <property type="entry name" value="EamA_dom"/>
</dbReference>
<feature type="transmembrane region" description="Helical" evidence="11">
    <location>
        <begin position="98"/>
        <end position="115"/>
    </location>
</feature>
<gene>
    <name evidence="15" type="ORF">DW228_24030</name>
    <name evidence="14" type="ORF">DXA27_10225</name>
    <name evidence="13" type="ORF">IA74_010745</name>
</gene>
<proteinExistence type="predicted"/>
<evidence type="ECO:0000256" key="2">
    <source>
        <dbReference type="ARBA" id="ARBA00022475"/>
    </source>
</evidence>
<feature type="domain" description="EamA" evidence="12">
    <location>
        <begin position="47"/>
        <end position="115"/>
    </location>
</feature>
<dbReference type="Proteomes" id="UP000266644">
    <property type="component" value="Unassembled WGS sequence"/>
</dbReference>
<evidence type="ECO:0000256" key="6">
    <source>
        <dbReference type="ARBA" id="ARBA00022692"/>
    </source>
</evidence>
<dbReference type="PANTHER" id="PTHR30561:SF9">
    <property type="entry name" value="4-AMINO-4-DEOXY-L-ARABINOSE-PHOSPHOUNDECAPRENOL FLIPPASE SUBUNIT ARNF-RELATED"/>
    <property type="match status" value="1"/>
</dbReference>
<protein>
    <recommendedName>
        <fullName evidence="12">EamA domain-containing protein</fullName>
    </recommendedName>
</protein>
<evidence type="ECO:0000313" key="15">
    <source>
        <dbReference type="EMBL" id="RHH04950.1"/>
    </source>
</evidence>
<dbReference type="RefSeq" id="WP_005819184.1">
    <property type="nucleotide sequence ID" value="NZ_CP036553.1"/>
</dbReference>
<dbReference type="Proteomes" id="UP000028294">
    <property type="component" value="Chromosome"/>
</dbReference>
<evidence type="ECO:0000256" key="5">
    <source>
        <dbReference type="ARBA" id="ARBA00022556"/>
    </source>
</evidence>
<evidence type="ECO:0000313" key="17">
    <source>
        <dbReference type="Proteomes" id="UP000266644"/>
    </source>
</evidence>
<feature type="transmembrane region" description="Helical" evidence="11">
    <location>
        <begin position="45"/>
        <end position="66"/>
    </location>
</feature>
<sequence length="116" mass="12928">MKYFLALISIILGAGAQYLLKVGMNSGIVYTNDIGNTIRKILTNPYIQCGAILYALSMFCWLYVLSVMELSKAYPMVSLGYVFTLFLGFSFLNESLSMSKIVGILLIIVGVFFINR</sequence>
<dbReference type="SUPFAM" id="SSF103481">
    <property type="entry name" value="Multidrug resistance efflux transporter EmrE"/>
    <property type="match status" value="1"/>
</dbReference>
<evidence type="ECO:0000256" key="3">
    <source>
        <dbReference type="ARBA" id="ARBA00022516"/>
    </source>
</evidence>
<dbReference type="GO" id="GO:0009103">
    <property type="term" value="P:lipopolysaccharide biosynthetic process"/>
    <property type="evidence" value="ECO:0007669"/>
    <property type="project" value="UniProtKB-KW"/>
</dbReference>
<keyword evidence="4" id="KW-0997">Cell inner membrane</keyword>
<evidence type="ECO:0000256" key="11">
    <source>
        <dbReference type="SAM" id="Phobius"/>
    </source>
</evidence>
<dbReference type="GO" id="GO:0022857">
    <property type="term" value="F:transmembrane transporter activity"/>
    <property type="evidence" value="ECO:0007669"/>
    <property type="project" value="InterPro"/>
</dbReference>
<evidence type="ECO:0000256" key="8">
    <source>
        <dbReference type="ARBA" id="ARBA00022989"/>
    </source>
</evidence>
<dbReference type="Pfam" id="PF00892">
    <property type="entry name" value="EamA"/>
    <property type="match status" value="1"/>
</dbReference>
<accession>A0A396BJV6</accession>
<keyword evidence="8 11" id="KW-1133">Transmembrane helix</keyword>
<keyword evidence="2" id="KW-1003">Cell membrane</keyword>
<evidence type="ECO:0000313" key="16">
    <source>
        <dbReference type="Proteomes" id="UP000028294"/>
    </source>
</evidence>
<evidence type="ECO:0000256" key="9">
    <source>
        <dbReference type="ARBA" id="ARBA00023098"/>
    </source>
</evidence>
<evidence type="ECO:0000313" key="14">
    <source>
        <dbReference type="EMBL" id="RGY68707.1"/>
    </source>
</evidence>
<evidence type="ECO:0000313" key="18">
    <source>
        <dbReference type="Proteomes" id="UP000284614"/>
    </source>
</evidence>
<dbReference type="InterPro" id="IPR000390">
    <property type="entry name" value="Small_drug/metabolite_transptr"/>
</dbReference>
<evidence type="ECO:0000256" key="10">
    <source>
        <dbReference type="ARBA" id="ARBA00023136"/>
    </source>
</evidence>
<organism evidence="15 17">
    <name type="scientific">Bacteroides fragilis</name>
    <dbReference type="NCBI Taxonomy" id="817"/>
    <lineage>
        <taxon>Bacteria</taxon>
        <taxon>Pseudomonadati</taxon>
        <taxon>Bacteroidota</taxon>
        <taxon>Bacteroidia</taxon>
        <taxon>Bacteroidales</taxon>
        <taxon>Bacteroidaceae</taxon>
        <taxon>Bacteroides</taxon>
    </lineage>
</organism>
<dbReference type="Proteomes" id="UP000284614">
    <property type="component" value="Unassembled WGS sequence"/>
</dbReference>
<dbReference type="EMBL" id="CP036553">
    <property type="protein sequence ID" value="QCQ36551.1"/>
    <property type="molecule type" value="Genomic_DNA"/>
</dbReference>
<keyword evidence="3" id="KW-0444">Lipid biosynthesis</keyword>
<reference evidence="13 16" key="2">
    <citation type="submission" date="2019-03" db="EMBL/GenBank/DDBJ databases">
        <title>Complete genome assembly of MDR B. fragilis.</title>
        <authorList>
            <person name="Sydenham T.V."/>
            <person name="Hasman H."/>
            <person name="Justesen U.S."/>
        </authorList>
    </citation>
    <scope>NUCLEOTIDE SEQUENCE [LARGE SCALE GENOMIC DNA]</scope>
    <source>
        <strain evidence="13 16">DCMOUH0067B</strain>
    </source>
</reference>
<dbReference type="PANTHER" id="PTHR30561">
    <property type="entry name" value="SMR FAMILY PROTON-DEPENDENT DRUG EFFLUX TRANSPORTER SUGE"/>
    <property type="match status" value="1"/>
</dbReference>
<comment type="subcellular location">
    <subcellularLocation>
        <location evidence="1">Cell membrane</location>
        <topology evidence="1">Multi-pass membrane protein</topology>
    </subcellularLocation>
</comment>
<evidence type="ECO:0000259" key="12">
    <source>
        <dbReference type="Pfam" id="PF00892"/>
    </source>
</evidence>
<evidence type="ECO:0000256" key="1">
    <source>
        <dbReference type="ARBA" id="ARBA00004651"/>
    </source>
</evidence>
<dbReference type="Gene3D" id="1.10.3730.20">
    <property type="match status" value="1"/>
</dbReference>
<reference evidence="17 18" key="1">
    <citation type="submission" date="2018-08" db="EMBL/GenBank/DDBJ databases">
        <title>A genome reference for cultivated species of the human gut microbiota.</title>
        <authorList>
            <person name="Zou Y."/>
            <person name="Xue W."/>
            <person name="Luo G."/>
        </authorList>
    </citation>
    <scope>NUCLEOTIDE SEQUENCE [LARGE SCALE GENOMIC DNA]</scope>
    <source>
        <strain evidence="15 17">AM18-6</strain>
        <strain evidence="14 18">OF01-1</strain>
    </source>
</reference>